<evidence type="ECO:0000256" key="4">
    <source>
        <dbReference type="ARBA" id="ARBA00022490"/>
    </source>
</evidence>
<comment type="similarity">
    <text evidence="2">Belongs to the RecX family.</text>
</comment>
<proteinExistence type="inferred from homology"/>
<evidence type="ECO:0000259" key="5">
    <source>
        <dbReference type="Pfam" id="PF02631"/>
    </source>
</evidence>
<dbReference type="Gene3D" id="1.10.10.10">
    <property type="entry name" value="Winged helix-like DNA-binding domain superfamily/Winged helix DNA-binding domain"/>
    <property type="match status" value="1"/>
</dbReference>
<dbReference type="RefSeq" id="WP_380084113.1">
    <property type="nucleotide sequence ID" value="NZ_BAAAIU010000043.1"/>
</dbReference>
<evidence type="ECO:0000313" key="6">
    <source>
        <dbReference type="EMBL" id="MDR6892674.1"/>
    </source>
</evidence>
<evidence type="ECO:0000256" key="2">
    <source>
        <dbReference type="ARBA" id="ARBA00009695"/>
    </source>
</evidence>
<keyword evidence="7" id="KW-1185">Reference proteome</keyword>
<evidence type="ECO:0000256" key="1">
    <source>
        <dbReference type="ARBA" id="ARBA00004496"/>
    </source>
</evidence>
<dbReference type="Pfam" id="PF02631">
    <property type="entry name" value="RecX_HTH2"/>
    <property type="match status" value="1"/>
</dbReference>
<evidence type="ECO:0000313" key="7">
    <source>
        <dbReference type="Proteomes" id="UP001247307"/>
    </source>
</evidence>
<dbReference type="InterPro" id="IPR053924">
    <property type="entry name" value="RecX_HTH_2nd"/>
</dbReference>
<dbReference type="InterPro" id="IPR036388">
    <property type="entry name" value="WH-like_DNA-bd_sf"/>
</dbReference>
<sequence length="129" mass="14217">MLDRYEDVGLIDDARFARVWVAERSRLKMVGATALREELRRKGVAAAVIEAALAAELPPETEESQGEELARVKARAAVRRIGASALEERAGRDKALRSIVAAVARKGHSPSRAFEWARRALDAELEALR</sequence>
<dbReference type="EMBL" id="JAVDUI010000001">
    <property type="protein sequence ID" value="MDR6892674.1"/>
    <property type="molecule type" value="Genomic_DNA"/>
</dbReference>
<dbReference type="GO" id="GO:0005737">
    <property type="term" value="C:cytoplasm"/>
    <property type="evidence" value="ECO:0007669"/>
    <property type="project" value="UniProtKB-SubCell"/>
</dbReference>
<keyword evidence="4" id="KW-0963">Cytoplasm</keyword>
<feature type="domain" description="RecX second three-helical" evidence="5">
    <location>
        <begin position="12"/>
        <end position="53"/>
    </location>
</feature>
<comment type="subcellular location">
    <subcellularLocation>
        <location evidence="1">Cytoplasm</location>
    </subcellularLocation>
</comment>
<evidence type="ECO:0000256" key="3">
    <source>
        <dbReference type="ARBA" id="ARBA00018111"/>
    </source>
</evidence>
<comment type="caution">
    <text evidence="6">The sequence shown here is derived from an EMBL/GenBank/DDBJ whole genome shotgun (WGS) entry which is preliminary data.</text>
</comment>
<dbReference type="AlphaFoldDB" id="A0AAE4C7M0"/>
<organism evidence="6 7">
    <name type="scientific">Falsarthrobacter nasiphocae</name>
    <dbReference type="NCBI Taxonomy" id="189863"/>
    <lineage>
        <taxon>Bacteria</taxon>
        <taxon>Bacillati</taxon>
        <taxon>Actinomycetota</taxon>
        <taxon>Actinomycetes</taxon>
        <taxon>Micrococcales</taxon>
        <taxon>Micrococcaceae</taxon>
        <taxon>Falsarthrobacter</taxon>
    </lineage>
</organism>
<gene>
    <name evidence="6" type="ORF">J2S35_001614</name>
</gene>
<dbReference type="Proteomes" id="UP001247307">
    <property type="component" value="Unassembled WGS sequence"/>
</dbReference>
<reference evidence="6" key="1">
    <citation type="submission" date="2023-07" db="EMBL/GenBank/DDBJ databases">
        <title>Sequencing the genomes of 1000 actinobacteria strains.</title>
        <authorList>
            <person name="Klenk H.-P."/>
        </authorList>
    </citation>
    <scope>NUCLEOTIDE SEQUENCE</scope>
    <source>
        <strain evidence="6">DSM 13988</strain>
    </source>
</reference>
<name>A0AAE4C7M0_9MICC</name>
<protein>
    <recommendedName>
        <fullName evidence="3">Regulatory protein RecX</fullName>
    </recommendedName>
</protein>
<accession>A0AAE4C7M0</accession>